<dbReference type="SUPFAM" id="SSF54534">
    <property type="entry name" value="FKBP-like"/>
    <property type="match status" value="1"/>
</dbReference>
<feature type="domain" description="PPIase FKBP-type" evidence="11">
    <location>
        <begin position="6"/>
        <end position="94"/>
    </location>
</feature>
<evidence type="ECO:0000313" key="12">
    <source>
        <dbReference type="EMBL" id="MBO8483356.1"/>
    </source>
</evidence>
<evidence type="ECO:0000256" key="5">
    <source>
        <dbReference type="ARBA" id="ARBA00023110"/>
    </source>
</evidence>
<dbReference type="PANTHER" id="PTHR47861">
    <property type="entry name" value="FKBP-TYPE PEPTIDYL-PROLYL CIS-TRANS ISOMERASE SLYD"/>
    <property type="match status" value="1"/>
</dbReference>
<comment type="similarity">
    <text evidence="3 10">Belongs to the FKBP-type PPIase family.</text>
</comment>
<dbReference type="Gene3D" id="3.10.50.40">
    <property type="match status" value="1"/>
</dbReference>
<proteinExistence type="inferred from homology"/>
<evidence type="ECO:0000256" key="3">
    <source>
        <dbReference type="ARBA" id="ARBA00006577"/>
    </source>
</evidence>
<dbReference type="InterPro" id="IPR001179">
    <property type="entry name" value="PPIase_FKBP_dom"/>
</dbReference>
<dbReference type="GO" id="GO:0003755">
    <property type="term" value="F:peptidyl-prolyl cis-trans isomerase activity"/>
    <property type="evidence" value="ECO:0007669"/>
    <property type="project" value="UniProtKB-UniRule"/>
</dbReference>
<evidence type="ECO:0000256" key="9">
    <source>
        <dbReference type="PROSITE-ProRule" id="PRU00277"/>
    </source>
</evidence>
<dbReference type="EMBL" id="JADILV010000031">
    <property type="protein sequence ID" value="MBO8483356.1"/>
    <property type="molecule type" value="Genomic_DNA"/>
</dbReference>
<dbReference type="Proteomes" id="UP000725002">
    <property type="component" value="Unassembled WGS sequence"/>
</dbReference>
<dbReference type="GO" id="GO:0042026">
    <property type="term" value="P:protein refolding"/>
    <property type="evidence" value="ECO:0007669"/>
    <property type="project" value="UniProtKB-ARBA"/>
</dbReference>
<keyword evidence="5 9" id="KW-0697">Rotamase</keyword>
<dbReference type="PANTHER" id="PTHR47861:SF3">
    <property type="entry name" value="FKBP-TYPE PEPTIDYL-PROLYL CIS-TRANS ISOMERASE SLYD"/>
    <property type="match status" value="1"/>
</dbReference>
<sequence>MKIGQNSVVELYYELTVDGEVADRTTKERPLDYIHGTGTLLPKFEANIEGLEPGAKFSFTLTPEEGYGEVDPDRIIDLPKQAFEVNGVIQESLLVPGATIPMLNGRGGVVPGKILEVNENSVKMDLNSPMAGKTLNFSGEILTVREASEKELHDGLHGENVHSCCCGGHGEGHEDGGCCGGGHHEGGCGHHEHGEGCCGGHGEGHEGGYCGGHHGEGEGCGHHGGHGEGCCHKE</sequence>
<comment type="subcellular location">
    <subcellularLocation>
        <location evidence="2">Cytoplasm</location>
    </subcellularLocation>
</comment>
<protein>
    <recommendedName>
        <fullName evidence="10">Peptidyl-prolyl cis-trans isomerase</fullName>
        <ecNumber evidence="10">5.2.1.8</ecNumber>
    </recommendedName>
</protein>
<evidence type="ECO:0000256" key="4">
    <source>
        <dbReference type="ARBA" id="ARBA00022490"/>
    </source>
</evidence>
<evidence type="ECO:0000256" key="8">
    <source>
        <dbReference type="ARBA" id="ARBA00037071"/>
    </source>
</evidence>
<evidence type="ECO:0000256" key="2">
    <source>
        <dbReference type="ARBA" id="ARBA00004496"/>
    </source>
</evidence>
<comment type="caution">
    <text evidence="12">The sequence shown here is derived from an EMBL/GenBank/DDBJ whole genome shotgun (WGS) entry which is preliminary data.</text>
</comment>
<name>A0A940II37_9BACT</name>
<dbReference type="InterPro" id="IPR046357">
    <property type="entry name" value="PPIase_dom_sf"/>
</dbReference>
<reference evidence="12" key="1">
    <citation type="submission" date="2020-10" db="EMBL/GenBank/DDBJ databases">
        <authorList>
            <person name="Gilroy R."/>
        </authorList>
    </citation>
    <scope>NUCLEOTIDE SEQUENCE</scope>
    <source>
        <strain evidence="12">G3-8215</strain>
    </source>
</reference>
<dbReference type="PROSITE" id="PS50059">
    <property type="entry name" value="FKBP_PPIASE"/>
    <property type="match status" value="1"/>
</dbReference>
<dbReference type="GO" id="GO:0005737">
    <property type="term" value="C:cytoplasm"/>
    <property type="evidence" value="ECO:0007669"/>
    <property type="project" value="UniProtKB-SubCell"/>
</dbReference>
<evidence type="ECO:0000313" key="13">
    <source>
        <dbReference type="Proteomes" id="UP000725002"/>
    </source>
</evidence>
<evidence type="ECO:0000256" key="1">
    <source>
        <dbReference type="ARBA" id="ARBA00000971"/>
    </source>
</evidence>
<dbReference type="AlphaFoldDB" id="A0A940II37"/>
<dbReference type="EC" id="5.2.1.8" evidence="10"/>
<evidence type="ECO:0000256" key="10">
    <source>
        <dbReference type="RuleBase" id="RU003915"/>
    </source>
</evidence>
<comment type="function">
    <text evidence="8">Also involved in hydrogenase metallocenter assembly, probably by participating in the nickel insertion step. This function in hydrogenase biosynthesis requires chaperone activity and the presence of the metal-binding domain, but not PPIase activity.</text>
</comment>
<comment type="catalytic activity">
    <reaction evidence="1 9 10">
        <text>[protein]-peptidylproline (omega=180) = [protein]-peptidylproline (omega=0)</text>
        <dbReference type="Rhea" id="RHEA:16237"/>
        <dbReference type="Rhea" id="RHEA-COMP:10747"/>
        <dbReference type="Rhea" id="RHEA-COMP:10748"/>
        <dbReference type="ChEBI" id="CHEBI:83833"/>
        <dbReference type="ChEBI" id="CHEBI:83834"/>
        <dbReference type="EC" id="5.2.1.8"/>
    </reaction>
</comment>
<keyword evidence="4" id="KW-0963">Cytoplasm</keyword>
<gene>
    <name evidence="12" type="ORF">IAB75_04505</name>
</gene>
<evidence type="ECO:0000256" key="7">
    <source>
        <dbReference type="ARBA" id="ARBA00023235"/>
    </source>
</evidence>
<dbReference type="Pfam" id="PF00254">
    <property type="entry name" value="FKBP_C"/>
    <property type="match status" value="1"/>
</dbReference>
<evidence type="ECO:0000256" key="6">
    <source>
        <dbReference type="ARBA" id="ARBA00023186"/>
    </source>
</evidence>
<keyword evidence="6" id="KW-0143">Chaperone</keyword>
<reference evidence="12" key="2">
    <citation type="journal article" date="2021" name="PeerJ">
        <title>Extensive microbial diversity within the chicken gut microbiome revealed by metagenomics and culture.</title>
        <authorList>
            <person name="Gilroy R."/>
            <person name="Ravi A."/>
            <person name="Getino M."/>
            <person name="Pursley I."/>
            <person name="Horton D.L."/>
            <person name="Alikhan N.F."/>
            <person name="Baker D."/>
            <person name="Gharbi K."/>
            <person name="Hall N."/>
            <person name="Watson M."/>
            <person name="Adriaenssens E.M."/>
            <person name="Foster-Nyarko E."/>
            <person name="Jarju S."/>
            <person name="Secka A."/>
            <person name="Antonio M."/>
            <person name="Oren A."/>
            <person name="Chaudhuri R.R."/>
            <person name="La Ragione R."/>
            <person name="Hildebrand F."/>
            <person name="Pallen M.J."/>
        </authorList>
    </citation>
    <scope>NUCLEOTIDE SEQUENCE</scope>
    <source>
        <strain evidence="12">G3-8215</strain>
    </source>
</reference>
<evidence type="ECO:0000259" key="11">
    <source>
        <dbReference type="PROSITE" id="PS50059"/>
    </source>
</evidence>
<keyword evidence="7 9" id="KW-0413">Isomerase</keyword>
<accession>A0A940II37</accession>
<organism evidence="12 13">
    <name type="scientific">Candidatus Cryptobacteroides avicola</name>
    <dbReference type="NCBI Taxonomy" id="2840757"/>
    <lineage>
        <taxon>Bacteria</taxon>
        <taxon>Pseudomonadati</taxon>
        <taxon>Bacteroidota</taxon>
        <taxon>Bacteroidia</taxon>
        <taxon>Bacteroidales</taxon>
        <taxon>Candidatus Cryptobacteroides</taxon>
    </lineage>
</organism>